<evidence type="ECO:0000313" key="3">
    <source>
        <dbReference type="EMBL" id="EGT37784.1"/>
    </source>
</evidence>
<dbReference type="FunCoup" id="G0PMK6">
    <property type="interactions" value="470"/>
</dbReference>
<dbReference type="HOGENOM" id="CLU_050555_3_2_1"/>
<dbReference type="EMBL" id="GL381418">
    <property type="protein sequence ID" value="EGT37784.1"/>
    <property type="molecule type" value="Genomic_DNA"/>
</dbReference>
<dbReference type="Pfam" id="PF03932">
    <property type="entry name" value="CutC"/>
    <property type="match status" value="2"/>
</dbReference>
<protein>
    <recommendedName>
        <fullName evidence="2">Copper homeostasis protein cutC homolog</fullName>
    </recommendedName>
</protein>
<dbReference type="InterPro" id="IPR005627">
    <property type="entry name" value="CutC-like"/>
</dbReference>
<dbReference type="Gene3D" id="3.20.20.380">
    <property type="entry name" value="Copper homeostasis (CutC) domain"/>
    <property type="match status" value="2"/>
</dbReference>
<dbReference type="InParanoid" id="G0PMK6"/>
<organism evidence="4">
    <name type="scientific">Caenorhabditis brenneri</name>
    <name type="common">Nematode worm</name>
    <dbReference type="NCBI Taxonomy" id="135651"/>
    <lineage>
        <taxon>Eukaryota</taxon>
        <taxon>Metazoa</taxon>
        <taxon>Ecdysozoa</taxon>
        <taxon>Nematoda</taxon>
        <taxon>Chromadorea</taxon>
        <taxon>Rhabditida</taxon>
        <taxon>Rhabditina</taxon>
        <taxon>Rhabditomorpha</taxon>
        <taxon>Rhabditoidea</taxon>
        <taxon>Rhabditidae</taxon>
        <taxon>Peloderinae</taxon>
        <taxon>Caenorhabditis</taxon>
    </lineage>
</organism>
<comment type="similarity">
    <text evidence="1">Belongs to the CutC family.</text>
</comment>
<accession>G0PMK6</accession>
<dbReference type="GO" id="GO:0005507">
    <property type="term" value="F:copper ion binding"/>
    <property type="evidence" value="ECO:0007669"/>
    <property type="project" value="TreeGrafter"/>
</dbReference>
<dbReference type="PANTHER" id="PTHR12598:SF0">
    <property type="entry name" value="COPPER HOMEOSTASIS PROTEIN CUTC HOMOLOG"/>
    <property type="match status" value="1"/>
</dbReference>
<dbReference type="InterPro" id="IPR036822">
    <property type="entry name" value="CutC-like_dom_sf"/>
</dbReference>
<dbReference type="Proteomes" id="UP000008068">
    <property type="component" value="Unassembled WGS sequence"/>
</dbReference>
<sequence length="304" mass="33845">MSEKEEKKRISLEICIDNLESAENAVAGGADRLEVCSSLQLGGLTPSVGTFEKKNFFPIIFTFRKAILSHKSFNGTVHGETFQTKKTKHLLKVLHEFIEIPGFVSVLRYKYPDIPLYCMIRQRGGNFVYSEDEMGAHTEDVEWLKKAGADGFVFGALTSSGALDRNACQSVIETARPHPVTFHRAIDVAYDWKNCIEDAIDCGFKAVLTSGQEASALDGVHIIKEMQELYKNKIDIIAGCGVNSSNVPNLVEWTKCHWYHASASVAKKNFPPNKISMGKQDNQPFRVTSLDEVKMLKETLAPPI</sequence>
<keyword evidence="4" id="KW-1185">Reference proteome</keyword>
<reference evidence="4" key="1">
    <citation type="submission" date="2011-07" db="EMBL/GenBank/DDBJ databases">
        <authorList>
            <consortium name="Caenorhabditis brenneri Sequencing and Analysis Consortium"/>
            <person name="Wilson R.K."/>
        </authorList>
    </citation>
    <scope>NUCLEOTIDE SEQUENCE [LARGE SCALE GENOMIC DNA]</scope>
    <source>
        <strain evidence="4">PB2801</strain>
    </source>
</reference>
<dbReference type="AlphaFoldDB" id="G0PMK6"/>
<dbReference type="OMA" id="CRWTFHR"/>
<dbReference type="HAMAP" id="MF_00795">
    <property type="entry name" value="CutC"/>
    <property type="match status" value="1"/>
</dbReference>
<dbReference type="STRING" id="135651.G0PMK6"/>
<name>G0PMK6_CAEBE</name>
<dbReference type="OrthoDB" id="7392499at2759"/>
<dbReference type="PANTHER" id="PTHR12598">
    <property type="entry name" value="COPPER HOMEOSTASIS PROTEIN CUTC"/>
    <property type="match status" value="1"/>
</dbReference>
<evidence type="ECO:0000313" key="4">
    <source>
        <dbReference type="Proteomes" id="UP000008068"/>
    </source>
</evidence>
<dbReference type="eggNOG" id="KOG4013">
    <property type="taxonomic scope" value="Eukaryota"/>
</dbReference>
<dbReference type="SUPFAM" id="SSF110395">
    <property type="entry name" value="CutC-like"/>
    <property type="match status" value="2"/>
</dbReference>
<gene>
    <name evidence="3" type="ORF">CAEBREN_16377</name>
</gene>
<evidence type="ECO:0000256" key="2">
    <source>
        <dbReference type="ARBA" id="ARBA00019014"/>
    </source>
</evidence>
<proteinExistence type="inferred from homology"/>
<evidence type="ECO:0000256" key="1">
    <source>
        <dbReference type="ARBA" id="ARBA00007768"/>
    </source>
</evidence>